<accession>A0ABR9XQ08</accession>
<dbReference type="Pfam" id="PF08241">
    <property type="entry name" value="Methyltransf_11"/>
    <property type="match status" value="1"/>
</dbReference>
<evidence type="ECO:0000313" key="3">
    <source>
        <dbReference type="Proteomes" id="UP000619838"/>
    </source>
</evidence>
<keyword evidence="3" id="KW-1185">Reference proteome</keyword>
<dbReference type="InterPro" id="IPR050508">
    <property type="entry name" value="Methyltransf_Superfamily"/>
</dbReference>
<dbReference type="Proteomes" id="UP000619838">
    <property type="component" value="Unassembled WGS sequence"/>
</dbReference>
<dbReference type="RefSeq" id="WP_114607113.1">
    <property type="nucleotide sequence ID" value="NZ_JABVZQ010000004.1"/>
</dbReference>
<dbReference type="CDD" id="cd02440">
    <property type="entry name" value="AdoMet_MTases"/>
    <property type="match status" value="1"/>
</dbReference>
<feature type="domain" description="Methyltransferase type 11" evidence="1">
    <location>
        <begin position="44"/>
        <end position="129"/>
    </location>
</feature>
<dbReference type="EMBL" id="JADGII010000002">
    <property type="protein sequence ID" value="MBF0635972.1"/>
    <property type="molecule type" value="Genomic_DNA"/>
</dbReference>
<dbReference type="SUPFAM" id="SSF53335">
    <property type="entry name" value="S-adenosyl-L-methionine-dependent methyltransferases"/>
    <property type="match status" value="1"/>
</dbReference>
<dbReference type="GO" id="GO:0032259">
    <property type="term" value="P:methylation"/>
    <property type="evidence" value="ECO:0007669"/>
    <property type="project" value="UniProtKB-KW"/>
</dbReference>
<name>A0ABR9XQ08_9CHLB</name>
<keyword evidence="2" id="KW-0808">Transferase</keyword>
<dbReference type="PANTHER" id="PTHR42912:SF80">
    <property type="entry name" value="METHYLTRANSFERASE DOMAIN-CONTAINING PROTEIN"/>
    <property type="match status" value="1"/>
</dbReference>
<keyword evidence="2" id="KW-0489">Methyltransferase</keyword>
<evidence type="ECO:0000259" key="1">
    <source>
        <dbReference type="Pfam" id="PF08241"/>
    </source>
</evidence>
<gene>
    <name evidence="2" type="ORF">INT08_02070</name>
</gene>
<dbReference type="InterPro" id="IPR013216">
    <property type="entry name" value="Methyltransf_11"/>
</dbReference>
<evidence type="ECO:0000313" key="2">
    <source>
        <dbReference type="EMBL" id="MBF0635972.1"/>
    </source>
</evidence>
<dbReference type="GO" id="GO:0008168">
    <property type="term" value="F:methyltransferase activity"/>
    <property type="evidence" value="ECO:0007669"/>
    <property type="project" value="UniProtKB-KW"/>
</dbReference>
<organism evidence="2 3">
    <name type="scientific">Prosthecochloris ethylica</name>
    <dbReference type="NCBI Taxonomy" id="2743976"/>
    <lineage>
        <taxon>Bacteria</taxon>
        <taxon>Pseudomonadati</taxon>
        <taxon>Chlorobiota</taxon>
        <taxon>Chlorobiia</taxon>
        <taxon>Chlorobiales</taxon>
        <taxon>Chlorobiaceae</taxon>
        <taxon>Prosthecochloris</taxon>
    </lineage>
</organism>
<comment type="caution">
    <text evidence="2">The sequence shown here is derived from an EMBL/GenBank/DDBJ whole genome shotgun (WGS) entry which is preliminary data.</text>
</comment>
<dbReference type="Gene3D" id="3.40.50.150">
    <property type="entry name" value="Vaccinia Virus protein VP39"/>
    <property type="match status" value="1"/>
</dbReference>
<dbReference type="PANTHER" id="PTHR42912">
    <property type="entry name" value="METHYLTRANSFERASE"/>
    <property type="match status" value="1"/>
</dbReference>
<protein>
    <submittedName>
        <fullName evidence="2">Methyltransferase domain-containing protein</fullName>
    </submittedName>
</protein>
<reference evidence="2 3" key="1">
    <citation type="journal article" date="2020" name="Microorganisms">
        <title>Simultaneous Genome Sequencing of Prosthecochloris ethylica and Desulfuromonas acetoxidans within a Syntrophic Mixture Reveals Unique Pili and Protein Interactions.</title>
        <authorList>
            <person name="Kyndt J.A."/>
            <person name="Van Beeumen J.J."/>
            <person name="Meyer T.E."/>
        </authorList>
    </citation>
    <scope>NUCLEOTIDE SEQUENCE [LARGE SCALE GENOMIC DNA]</scope>
    <source>
        <strain evidence="2 3">N3</strain>
    </source>
</reference>
<dbReference type="InterPro" id="IPR029063">
    <property type="entry name" value="SAM-dependent_MTases_sf"/>
</dbReference>
<proteinExistence type="predicted"/>
<sequence>MPKTEPFDRYSAAYDSWFERHAEEFDAELKLIRQLMPPGHVEALEVGVGSGKFAGPLAISTGVEPSAPMAARAAGLGIDVHDGVAEQLPFSDERFDLVLMVTAICFVDDTRQALSEAWRVLKPEGCLIVGFVDRESRLGKEYLARQQNSRFYREALFYSARDVLHLLQHAGFEVAAVRQTLIPGSSAETIRDGYGDGGFVGIKAKKSKKVEPE</sequence>